<feature type="compositionally biased region" description="Basic and acidic residues" evidence="1">
    <location>
        <begin position="7"/>
        <end position="20"/>
    </location>
</feature>
<evidence type="ECO:0000313" key="2">
    <source>
        <dbReference type="EMBL" id="KAJ1529766.1"/>
    </source>
</evidence>
<name>A0AAV7XWU2_9NEOP</name>
<evidence type="ECO:0000313" key="3">
    <source>
        <dbReference type="Proteomes" id="UP001075354"/>
    </source>
</evidence>
<feature type="region of interest" description="Disordered" evidence="1">
    <location>
        <begin position="1"/>
        <end position="24"/>
    </location>
</feature>
<reference evidence="2" key="1">
    <citation type="submission" date="2022-12" db="EMBL/GenBank/DDBJ databases">
        <title>Chromosome-level genome assembly of the bean flower thrips Megalurothrips usitatus.</title>
        <authorList>
            <person name="Ma L."/>
            <person name="Liu Q."/>
            <person name="Li H."/>
            <person name="Cai W."/>
        </authorList>
    </citation>
    <scope>NUCLEOTIDE SEQUENCE</scope>
    <source>
        <strain evidence="2">Cailab_2022a</strain>
    </source>
</reference>
<gene>
    <name evidence="2" type="ORF">ONE63_006513</name>
</gene>
<evidence type="ECO:0000256" key="1">
    <source>
        <dbReference type="SAM" id="MobiDB-lite"/>
    </source>
</evidence>
<dbReference type="AlphaFoldDB" id="A0AAV7XWU2"/>
<sequence>MPSMKSTYREMHEAMERDGDPSDETLNYIEETTLWPRIVENRAKNVSCLEEKNATERCRKKYGTIFGFMCAYDNIIYSQCVREKKTMKM</sequence>
<dbReference type="Proteomes" id="UP001075354">
    <property type="component" value="Chromosome 3"/>
</dbReference>
<dbReference type="EMBL" id="JAPTSV010000003">
    <property type="protein sequence ID" value="KAJ1529766.1"/>
    <property type="molecule type" value="Genomic_DNA"/>
</dbReference>
<comment type="caution">
    <text evidence="2">The sequence shown here is derived from an EMBL/GenBank/DDBJ whole genome shotgun (WGS) entry which is preliminary data.</text>
</comment>
<accession>A0AAV7XWU2</accession>
<keyword evidence="3" id="KW-1185">Reference proteome</keyword>
<organism evidence="2 3">
    <name type="scientific">Megalurothrips usitatus</name>
    <name type="common">bean blossom thrips</name>
    <dbReference type="NCBI Taxonomy" id="439358"/>
    <lineage>
        <taxon>Eukaryota</taxon>
        <taxon>Metazoa</taxon>
        <taxon>Ecdysozoa</taxon>
        <taxon>Arthropoda</taxon>
        <taxon>Hexapoda</taxon>
        <taxon>Insecta</taxon>
        <taxon>Pterygota</taxon>
        <taxon>Neoptera</taxon>
        <taxon>Paraneoptera</taxon>
        <taxon>Thysanoptera</taxon>
        <taxon>Terebrantia</taxon>
        <taxon>Thripoidea</taxon>
        <taxon>Thripidae</taxon>
        <taxon>Megalurothrips</taxon>
    </lineage>
</organism>
<protein>
    <submittedName>
        <fullName evidence="2">Uncharacterized protein</fullName>
    </submittedName>
</protein>
<proteinExistence type="predicted"/>